<keyword evidence="4" id="KW-0249">Electron transport</keyword>
<dbReference type="InterPro" id="IPR017896">
    <property type="entry name" value="4Fe4S_Fe-S-bd"/>
</dbReference>
<protein>
    <recommendedName>
        <fullName evidence="4">Ferredoxin</fullName>
    </recommendedName>
</protein>
<dbReference type="GO" id="GO:0051536">
    <property type="term" value="F:iron-sulfur cluster binding"/>
    <property type="evidence" value="ECO:0007669"/>
    <property type="project" value="UniProtKB-KW"/>
</dbReference>
<evidence type="ECO:0000256" key="3">
    <source>
        <dbReference type="ARBA" id="ARBA00023014"/>
    </source>
</evidence>
<dbReference type="PROSITE" id="PS00198">
    <property type="entry name" value="4FE4S_FER_1"/>
    <property type="match status" value="1"/>
</dbReference>
<dbReference type="InterPro" id="IPR017900">
    <property type="entry name" value="4Fe4S_Fe_S_CS"/>
</dbReference>
<keyword evidence="4" id="KW-0813">Transport</keyword>
<evidence type="ECO:0000256" key="4">
    <source>
        <dbReference type="RuleBase" id="RU368020"/>
    </source>
</evidence>
<keyword evidence="2 4" id="KW-0408">Iron</keyword>
<evidence type="ECO:0000313" key="6">
    <source>
        <dbReference type="EMBL" id="OGB90114.1"/>
    </source>
</evidence>
<accession>A0A1F4Q2H4</accession>
<evidence type="ECO:0000256" key="1">
    <source>
        <dbReference type="ARBA" id="ARBA00022723"/>
    </source>
</evidence>
<dbReference type="GO" id="GO:0009055">
    <property type="term" value="F:electron transfer activity"/>
    <property type="evidence" value="ECO:0007669"/>
    <property type="project" value="UniProtKB-UniRule"/>
</dbReference>
<comment type="caution">
    <text evidence="6">The sequence shown here is derived from an EMBL/GenBank/DDBJ whole genome shotgun (WGS) entry which is preliminary data.</text>
</comment>
<comment type="function">
    <text evidence="4">Ferredoxins are iron-sulfur proteins that transfer electrons in a wide variety of metabolic reactions.</text>
</comment>
<dbReference type="Gene3D" id="3.30.70.20">
    <property type="match status" value="1"/>
</dbReference>
<organism evidence="6 7">
    <name type="scientific">candidate division WOR-1 bacterium RIFCSPHIGHO2_01_FULL_53_15</name>
    <dbReference type="NCBI Taxonomy" id="1802564"/>
    <lineage>
        <taxon>Bacteria</taxon>
        <taxon>Bacillati</taxon>
        <taxon>Saganbacteria</taxon>
    </lineage>
</organism>
<dbReference type="EMBL" id="METM01000015">
    <property type="protein sequence ID" value="OGB90114.1"/>
    <property type="molecule type" value="Genomic_DNA"/>
</dbReference>
<keyword evidence="1 4" id="KW-0479">Metal-binding</keyword>
<evidence type="ECO:0000259" key="5">
    <source>
        <dbReference type="PROSITE" id="PS51379"/>
    </source>
</evidence>
<evidence type="ECO:0000313" key="7">
    <source>
        <dbReference type="Proteomes" id="UP000178724"/>
    </source>
</evidence>
<sequence length="62" mass="6663">MAISKVEIIDGCISCGVCEQTCPEVFEMPDIARVKAGVNFNQFEDKIKESAGACPVSVIIVE</sequence>
<keyword evidence="3 4" id="KW-0411">Iron-sulfur</keyword>
<dbReference type="Pfam" id="PF13370">
    <property type="entry name" value="Fer4_13"/>
    <property type="match status" value="1"/>
</dbReference>
<dbReference type="AlphaFoldDB" id="A0A1F4Q2H4"/>
<name>A0A1F4Q2H4_UNCSA</name>
<feature type="domain" description="4Fe-4S ferredoxin-type" evidence="5">
    <location>
        <begin position="4"/>
        <end position="31"/>
    </location>
</feature>
<dbReference type="Proteomes" id="UP000178724">
    <property type="component" value="Unassembled WGS sequence"/>
</dbReference>
<dbReference type="PROSITE" id="PS51379">
    <property type="entry name" value="4FE4S_FER_2"/>
    <property type="match status" value="1"/>
</dbReference>
<dbReference type="InterPro" id="IPR001080">
    <property type="entry name" value="3Fe4S_ferredoxin"/>
</dbReference>
<dbReference type="PRINTS" id="PR00352">
    <property type="entry name" value="3FE4SFRDOXIN"/>
</dbReference>
<dbReference type="SUPFAM" id="SSF54862">
    <property type="entry name" value="4Fe-4S ferredoxins"/>
    <property type="match status" value="1"/>
</dbReference>
<evidence type="ECO:0000256" key="2">
    <source>
        <dbReference type="ARBA" id="ARBA00023004"/>
    </source>
</evidence>
<gene>
    <name evidence="6" type="ORF">A2625_04805</name>
</gene>
<proteinExistence type="predicted"/>
<reference evidence="6 7" key="1">
    <citation type="journal article" date="2016" name="Nat. Commun.">
        <title>Thousands of microbial genomes shed light on interconnected biogeochemical processes in an aquifer system.</title>
        <authorList>
            <person name="Anantharaman K."/>
            <person name="Brown C.T."/>
            <person name="Hug L.A."/>
            <person name="Sharon I."/>
            <person name="Castelle C.J."/>
            <person name="Probst A.J."/>
            <person name="Thomas B.C."/>
            <person name="Singh A."/>
            <person name="Wilkins M.J."/>
            <person name="Karaoz U."/>
            <person name="Brodie E.L."/>
            <person name="Williams K.H."/>
            <person name="Hubbard S.S."/>
            <person name="Banfield J.F."/>
        </authorList>
    </citation>
    <scope>NUCLEOTIDE SEQUENCE [LARGE SCALE GENOMIC DNA]</scope>
</reference>
<dbReference type="GO" id="GO:0005506">
    <property type="term" value="F:iron ion binding"/>
    <property type="evidence" value="ECO:0007669"/>
    <property type="project" value="UniProtKB-UniRule"/>
</dbReference>